<dbReference type="FunFam" id="1.10.3370.10:FF:000001">
    <property type="entry name" value="Preprotein translocase subunit SecY"/>
    <property type="match status" value="1"/>
</dbReference>
<comment type="function">
    <text evidence="10 11">The central subunit of the protein translocation channel SecYEG. Consists of two halves formed by TMs 1-5 and 6-10. These two domains form a lateral gate at the front which open onto the bilayer between TMs 2 and 7, and are clamped together by SecE at the back. The channel is closed by both a pore ring composed of hydrophobic SecY resides and a short helix (helix 2A) on the extracellular side of the membrane which forms a plug. The plug probably moves laterally to allow the channel to open. The ring and the pore may move independently.</text>
</comment>
<dbReference type="AlphaFoldDB" id="A0A1M6F5Y2"/>
<dbReference type="InterPro" id="IPR023201">
    <property type="entry name" value="SecY_dom_sf"/>
</dbReference>
<keyword evidence="4 10" id="KW-0812">Transmembrane</keyword>
<keyword evidence="10" id="KW-1003">Cell membrane</keyword>
<dbReference type="OrthoDB" id="9809248at2"/>
<keyword evidence="6 10" id="KW-1133">Transmembrane helix</keyword>
<accession>A0A1M6F5Y2</accession>
<keyword evidence="5 10" id="KW-0653">Protein transport</keyword>
<dbReference type="RefSeq" id="WP_149678427.1">
    <property type="nucleotide sequence ID" value="NZ_FQZP01000015.1"/>
</dbReference>
<evidence type="ECO:0000256" key="2">
    <source>
        <dbReference type="ARBA" id="ARBA00005751"/>
    </source>
</evidence>
<evidence type="ECO:0000256" key="7">
    <source>
        <dbReference type="ARBA" id="ARBA00023010"/>
    </source>
</evidence>
<feature type="transmembrane region" description="Helical" evidence="10">
    <location>
        <begin position="310"/>
        <end position="332"/>
    </location>
</feature>
<evidence type="ECO:0000256" key="11">
    <source>
        <dbReference type="RuleBase" id="RU000537"/>
    </source>
</evidence>
<feature type="transmembrane region" description="Helical" evidence="10">
    <location>
        <begin position="119"/>
        <end position="140"/>
    </location>
</feature>
<reference evidence="14 15" key="1">
    <citation type="submission" date="2016-11" db="EMBL/GenBank/DDBJ databases">
        <authorList>
            <person name="Varghese N."/>
            <person name="Submissions S."/>
        </authorList>
    </citation>
    <scope>NUCLEOTIDE SEQUENCE [LARGE SCALE GENOMIC DNA]</scope>
    <source>
        <strain evidence="14 15">DSM 19027</strain>
    </source>
</reference>
<dbReference type="InterPro" id="IPR030659">
    <property type="entry name" value="SecY_CS"/>
</dbReference>
<evidence type="ECO:0000256" key="4">
    <source>
        <dbReference type="ARBA" id="ARBA00022692"/>
    </source>
</evidence>
<evidence type="ECO:0000313" key="14">
    <source>
        <dbReference type="EMBL" id="SHI93081.1"/>
    </source>
</evidence>
<dbReference type="GO" id="GO:0065002">
    <property type="term" value="P:intracellular protein transmembrane transport"/>
    <property type="evidence" value="ECO:0007669"/>
    <property type="project" value="UniProtKB-UniRule"/>
</dbReference>
<dbReference type="PANTHER" id="PTHR10906">
    <property type="entry name" value="SECY/SEC61-ALPHA FAMILY MEMBER"/>
    <property type="match status" value="1"/>
</dbReference>
<proteinExistence type="inferred from homology"/>
<dbReference type="GO" id="GO:0043952">
    <property type="term" value="P:protein transport by the Sec complex"/>
    <property type="evidence" value="ECO:0007669"/>
    <property type="project" value="UniProtKB-UniRule"/>
</dbReference>
<keyword evidence="8 10" id="KW-0472">Membrane</keyword>
<feature type="transmembrane region" description="Helical" evidence="10">
    <location>
        <begin position="395"/>
        <end position="416"/>
    </location>
</feature>
<sequence length="430" mass="47486">MENFLAPLKNAWKIPDLKKKLLITFLLLVVYRVGVYIPVPGLSASVLASMAQNQSGLFGFLNIIGGGAFENASIFTMSITPYINASIIMQLLTIAIPALERLQKEGEEGRKKLAQWVRYGTVILGFLQATFTYIGFRGAIVKPSVLSYLTITFALTAGTAFIMWLGEQINEYGIGNGISLIIFVNIISRGPQAASTLYGIVKAYSLDNKLAIGILIVAAIIVVFVAVVMFVIWVTQAERRIPVQYAKRVVGRKMYGGQSTHIPLKVNVSGVIPIIFAMSFLAFLPTLIGLVAPNTTSKFLLWIANFHQHWLYMVVYALLILFFTFFYTIMVFNPVELANNIKKNGGFIPGIRPGKPTADYISKVLNRITWFGAFFLAIVAVLPILLGFVSGLRNVWFGGTSVLIMVGVALDTMKAVESQLMMRHYKGFLE</sequence>
<evidence type="ECO:0000256" key="3">
    <source>
        <dbReference type="ARBA" id="ARBA00022448"/>
    </source>
</evidence>
<dbReference type="InterPro" id="IPR026593">
    <property type="entry name" value="SecY"/>
</dbReference>
<evidence type="ECO:0000256" key="8">
    <source>
        <dbReference type="ARBA" id="ARBA00023136"/>
    </source>
</evidence>
<evidence type="ECO:0000256" key="9">
    <source>
        <dbReference type="ARBA" id="ARBA00039733"/>
    </source>
</evidence>
<dbReference type="Proteomes" id="UP000324781">
    <property type="component" value="Unassembled WGS sequence"/>
</dbReference>
<evidence type="ECO:0000256" key="10">
    <source>
        <dbReference type="HAMAP-Rule" id="MF_01465"/>
    </source>
</evidence>
<comment type="similarity">
    <text evidence="2 10 13">Belongs to the SecY/SEC61-alpha family.</text>
</comment>
<evidence type="ECO:0000256" key="1">
    <source>
        <dbReference type="ARBA" id="ARBA00004141"/>
    </source>
</evidence>
<dbReference type="EMBL" id="FQZP01000015">
    <property type="protein sequence ID" value="SHI93081.1"/>
    <property type="molecule type" value="Genomic_DNA"/>
</dbReference>
<comment type="caution">
    <text evidence="10">Lacks conserved residue(s) required for the propagation of feature annotation.</text>
</comment>
<dbReference type="PIRSF" id="PIRSF004557">
    <property type="entry name" value="SecY"/>
    <property type="match status" value="1"/>
</dbReference>
<dbReference type="HAMAP" id="MF_01465">
    <property type="entry name" value="SecY"/>
    <property type="match status" value="1"/>
</dbReference>
<dbReference type="GO" id="GO:0005886">
    <property type="term" value="C:plasma membrane"/>
    <property type="evidence" value="ECO:0007669"/>
    <property type="project" value="UniProtKB-SubCell"/>
</dbReference>
<dbReference type="PROSITE" id="PS00755">
    <property type="entry name" value="SECY_1"/>
    <property type="match status" value="1"/>
</dbReference>
<dbReference type="GO" id="GO:0006605">
    <property type="term" value="P:protein targeting"/>
    <property type="evidence" value="ECO:0007669"/>
    <property type="project" value="UniProtKB-UniRule"/>
</dbReference>
<protein>
    <recommendedName>
        <fullName evidence="9 10">Protein translocase subunit SecY</fullName>
    </recommendedName>
</protein>
<keyword evidence="15" id="KW-1185">Reference proteome</keyword>
<feature type="transmembrane region" description="Helical" evidence="10">
    <location>
        <begin position="146"/>
        <end position="165"/>
    </location>
</feature>
<feature type="transmembrane region" description="Helical" evidence="10">
    <location>
        <begin position="21"/>
        <end position="39"/>
    </location>
</feature>
<name>A0A1M6F5Y2_9FIRM</name>
<evidence type="ECO:0000313" key="15">
    <source>
        <dbReference type="Proteomes" id="UP000324781"/>
    </source>
</evidence>
<dbReference type="Gene3D" id="1.10.3370.10">
    <property type="entry name" value="SecY subunit domain"/>
    <property type="match status" value="1"/>
</dbReference>
<feature type="transmembrane region" description="Helical" evidence="10">
    <location>
        <begin position="368"/>
        <end position="389"/>
    </location>
</feature>
<feature type="transmembrane region" description="Helical" evidence="10">
    <location>
        <begin position="268"/>
        <end position="290"/>
    </location>
</feature>
<dbReference type="InterPro" id="IPR002208">
    <property type="entry name" value="SecY/SEC61-alpha"/>
</dbReference>
<organism evidence="14 15">
    <name type="scientific">Thermoclostridium caenicola</name>
    <dbReference type="NCBI Taxonomy" id="659425"/>
    <lineage>
        <taxon>Bacteria</taxon>
        <taxon>Bacillati</taxon>
        <taxon>Bacillota</taxon>
        <taxon>Clostridia</taxon>
        <taxon>Eubacteriales</taxon>
        <taxon>Oscillospiraceae</taxon>
        <taxon>Thermoclostridium</taxon>
    </lineage>
</organism>
<evidence type="ECO:0000256" key="13">
    <source>
        <dbReference type="RuleBase" id="RU004349"/>
    </source>
</evidence>
<keyword evidence="7 10" id="KW-0811">Translocation</keyword>
<gene>
    <name evidence="10" type="primary">secY</name>
    <name evidence="14" type="ORF">SAMN05444373_101539</name>
</gene>
<dbReference type="PROSITE" id="PS00756">
    <property type="entry name" value="SECY_2"/>
    <property type="match status" value="1"/>
</dbReference>
<dbReference type="SUPFAM" id="SSF103491">
    <property type="entry name" value="Preprotein translocase SecY subunit"/>
    <property type="match status" value="1"/>
</dbReference>
<evidence type="ECO:0000256" key="12">
    <source>
        <dbReference type="RuleBase" id="RU003484"/>
    </source>
</evidence>
<dbReference type="Pfam" id="PF00344">
    <property type="entry name" value="SecY"/>
    <property type="match status" value="1"/>
</dbReference>
<comment type="subunit">
    <text evidence="10">Component of the Sec protein translocase complex. Heterotrimer consisting of SecY, SecE and SecG subunits. The heterotrimers can form oligomers, although 1 heterotrimer is thought to be able to translocate proteins. Interacts with the ribosome. Interacts with SecDF, and other proteins may be involved. Interacts with SecA.</text>
</comment>
<keyword evidence="3 10" id="KW-0813">Transport</keyword>
<feature type="transmembrane region" description="Helical" evidence="10">
    <location>
        <begin position="79"/>
        <end position="99"/>
    </location>
</feature>
<comment type="subcellular location">
    <subcellularLocation>
        <location evidence="10">Cell membrane</location>
        <topology evidence="10">Multi-pass membrane protein</topology>
    </subcellularLocation>
    <subcellularLocation>
        <location evidence="1 12">Membrane</location>
        <topology evidence="1 12">Multi-pass membrane protein</topology>
    </subcellularLocation>
</comment>
<evidence type="ECO:0000256" key="6">
    <source>
        <dbReference type="ARBA" id="ARBA00022989"/>
    </source>
</evidence>
<feature type="transmembrane region" description="Helical" evidence="10">
    <location>
        <begin position="210"/>
        <end position="234"/>
    </location>
</feature>
<dbReference type="PRINTS" id="PR00303">
    <property type="entry name" value="SECYTRNLCASE"/>
</dbReference>
<evidence type="ECO:0000256" key="5">
    <source>
        <dbReference type="ARBA" id="ARBA00022927"/>
    </source>
</evidence>
<dbReference type="NCBIfam" id="TIGR00967">
    <property type="entry name" value="3a0501s007"/>
    <property type="match status" value="1"/>
</dbReference>